<dbReference type="Proteomes" id="UP000298663">
    <property type="component" value="Unassembled WGS sequence"/>
</dbReference>
<reference evidence="1 2" key="1">
    <citation type="journal article" date="2015" name="Genome Biol.">
        <title>Comparative genomics of Steinernema reveals deeply conserved gene regulatory networks.</title>
        <authorList>
            <person name="Dillman A.R."/>
            <person name="Macchietto M."/>
            <person name="Porter C.F."/>
            <person name="Rogers A."/>
            <person name="Williams B."/>
            <person name="Antoshechkin I."/>
            <person name="Lee M.M."/>
            <person name="Goodwin Z."/>
            <person name="Lu X."/>
            <person name="Lewis E.E."/>
            <person name="Goodrich-Blair H."/>
            <person name="Stock S.P."/>
            <person name="Adams B.J."/>
            <person name="Sternberg P.W."/>
            <person name="Mortazavi A."/>
        </authorList>
    </citation>
    <scope>NUCLEOTIDE SEQUENCE [LARGE SCALE GENOMIC DNA]</scope>
    <source>
        <strain evidence="1 2">ALL</strain>
    </source>
</reference>
<proteinExistence type="predicted"/>
<name>A0A4U5MDB7_STECR</name>
<dbReference type="AlphaFoldDB" id="A0A4U5MDB7"/>
<evidence type="ECO:0000313" key="2">
    <source>
        <dbReference type="Proteomes" id="UP000298663"/>
    </source>
</evidence>
<dbReference type="EMBL" id="AZBU02000008">
    <property type="protein sequence ID" value="TKR66823.1"/>
    <property type="molecule type" value="Genomic_DNA"/>
</dbReference>
<accession>A0A4U5MDB7</accession>
<keyword evidence="2" id="KW-1185">Reference proteome</keyword>
<gene>
    <name evidence="1" type="ORF">L596_023059</name>
</gene>
<sequence>MSPVMKKACDVRLPLAAFAQRTLRPLRHQEAPREKQPTTPEVYEALHPVTTLRPQAATHDDDVCSAPRRFPKDSAAANPATVSRSHRFFVRPAAPHWLCVRCCSHICVCIFICCVGDKSCYLFCP</sequence>
<organism evidence="1 2">
    <name type="scientific">Steinernema carpocapsae</name>
    <name type="common">Entomopathogenic nematode</name>
    <dbReference type="NCBI Taxonomy" id="34508"/>
    <lineage>
        <taxon>Eukaryota</taxon>
        <taxon>Metazoa</taxon>
        <taxon>Ecdysozoa</taxon>
        <taxon>Nematoda</taxon>
        <taxon>Chromadorea</taxon>
        <taxon>Rhabditida</taxon>
        <taxon>Tylenchina</taxon>
        <taxon>Panagrolaimomorpha</taxon>
        <taxon>Strongyloidoidea</taxon>
        <taxon>Steinernematidae</taxon>
        <taxon>Steinernema</taxon>
    </lineage>
</organism>
<evidence type="ECO:0000313" key="1">
    <source>
        <dbReference type="EMBL" id="TKR66823.1"/>
    </source>
</evidence>
<comment type="caution">
    <text evidence="1">The sequence shown here is derived from an EMBL/GenBank/DDBJ whole genome shotgun (WGS) entry which is preliminary data.</text>
</comment>
<protein>
    <submittedName>
        <fullName evidence="1">Uncharacterized protein</fullName>
    </submittedName>
</protein>
<reference evidence="1 2" key="2">
    <citation type="journal article" date="2019" name="G3 (Bethesda)">
        <title>Hybrid Assembly of the Genome of the Entomopathogenic Nematode Steinernema carpocapsae Identifies the X-Chromosome.</title>
        <authorList>
            <person name="Serra L."/>
            <person name="Macchietto M."/>
            <person name="Macias-Munoz A."/>
            <person name="McGill C.J."/>
            <person name="Rodriguez I.M."/>
            <person name="Rodriguez B."/>
            <person name="Murad R."/>
            <person name="Mortazavi A."/>
        </authorList>
    </citation>
    <scope>NUCLEOTIDE SEQUENCE [LARGE SCALE GENOMIC DNA]</scope>
    <source>
        <strain evidence="1 2">ALL</strain>
    </source>
</reference>